<protein>
    <recommendedName>
        <fullName evidence="1">PDZ domain-containing protein</fullName>
    </recommendedName>
</protein>
<evidence type="ECO:0000313" key="3">
    <source>
        <dbReference type="Proteomes" id="UP001642483"/>
    </source>
</evidence>
<evidence type="ECO:0000313" key="2">
    <source>
        <dbReference type="EMBL" id="CAK8685245.1"/>
    </source>
</evidence>
<dbReference type="PANTHER" id="PTHR46848:SF1">
    <property type="entry name" value="REGULATOR OF G-PROTEIN SIGNALING 3"/>
    <property type="match status" value="1"/>
</dbReference>
<accession>A0ABP0G580</accession>
<sequence length="205" mass="22035">MPNRVISWPEGFGFHIYGDGPSYVVSVEKDSDAGRSGLQAGDQILQLNEHNVGDLSSERIKELVSGLAFPPLPSLGVVSKLRKVALVGRSSVYNLYGLTLSGTLPVIISHVEPFSSASQANLKENDVLIKVDDKYVTSHTQARNILRKSCRCGGANICIISTYKAPDAPLQLMSSITEDISEVTLSTGHTKAYDFVSKVSSPLNG</sequence>
<comment type="caution">
    <text evidence="2">The sequence shown here is derived from an EMBL/GenBank/DDBJ whole genome shotgun (WGS) entry which is preliminary data.</text>
</comment>
<dbReference type="InterPro" id="IPR036034">
    <property type="entry name" value="PDZ_sf"/>
</dbReference>
<dbReference type="EMBL" id="CAWYQH010000099">
    <property type="protein sequence ID" value="CAK8685245.1"/>
    <property type="molecule type" value="Genomic_DNA"/>
</dbReference>
<organism evidence="2 3">
    <name type="scientific">Clavelina lepadiformis</name>
    <name type="common">Light-bulb sea squirt</name>
    <name type="synonym">Ascidia lepadiformis</name>
    <dbReference type="NCBI Taxonomy" id="159417"/>
    <lineage>
        <taxon>Eukaryota</taxon>
        <taxon>Metazoa</taxon>
        <taxon>Chordata</taxon>
        <taxon>Tunicata</taxon>
        <taxon>Ascidiacea</taxon>
        <taxon>Aplousobranchia</taxon>
        <taxon>Clavelinidae</taxon>
        <taxon>Clavelina</taxon>
    </lineage>
</organism>
<proteinExistence type="predicted"/>
<evidence type="ECO:0000259" key="1">
    <source>
        <dbReference type="PROSITE" id="PS50106"/>
    </source>
</evidence>
<feature type="domain" description="PDZ" evidence="1">
    <location>
        <begin position="12"/>
        <end position="64"/>
    </location>
</feature>
<gene>
    <name evidence="2" type="ORF">CVLEPA_LOCUS16385</name>
</gene>
<dbReference type="Gene3D" id="2.30.42.10">
    <property type="match status" value="2"/>
</dbReference>
<dbReference type="PROSITE" id="PS50106">
    <property type="entry name" value="PDZ"/>
    <property type="match status" value="2"/>
</dbReference>
<dbReference type="InterPro" id="IPR001478">
    <property type="entry name" value="PDZ"/>
</dbReference>
<dbReference type="SMART" id="SM00228">
    <property type="entry name" value="PDZ"/>
    <property type="match status" value="2"/>
</dbReference>
<name>A0ABP0G580_CLALP</name>
<dbReference type="PANTHER" id="PTHR46848">
    <property type="entry name" value="REGULATOR OF G-PROTEIN SIGNALING 3"/>
    <property type="match status" value="1"/>
</dbReference>
<dbReference type="SUPFAM" id="SSF50156">
    <property type="entry name" value="PDZ domain-like"/>
    <property type="match status" value="2"/>
</dbReference>
<keyword evidence="3" id="KW-1185">Reference proteome</keyword>
<feature type="domain" description="PDZ" evidence="1">
    <location>
        <begin position="83"/>
        <end position="149"/>
    </location>
</feature>
<dbReference type="Pfam" id="PF00595">
    <property type="entry name" value="PDZ"/>
    <property type="match status" value="2"/>
</dbReference>
<reference evidence="2 3" key="1">
    <citation type="submission" date="2024-02" db="EMBL/GenBank/DDBJ databases">
        <authorList>
            <person name="Daric V."/>
            <person name="Darras S."/>
        </authorList>
    </citation>
    <scope>NUCLEOTIDE SEQUENCE [LARGE SCALE GENOMIC DNA]</scope>
</reference>
<dbReference type="Proteomes" id="UP001642483">
    <property type="component" value="Unassembled WGS sequence"/>
</dbReference>